<name>I7D0I1_9BACU</name>
<feature type="non-terminal residue" evidence="1">
    <location>
        <position position="195"/>
    </location>
</feature>
<reference evidence="1" key="1">
    <citation type="submission" date="2012-05" db="EMBL/GenBank/DDBJ databases">
        <authorList>
            <person name="Uma A."/>
            <person name="Suganthi G."/>
            <person name="Saravanabava K."/>
        </authorList>
    </citation>
    <scope>NUCLEOTIDE SEQUENCE</scope>
    <source>
        <strain evidence="1">MBV9-590P/SDDL</strain>
    </source>
</reference>
<sequence length="195" mass="22208">RMAKQLADKMSDNKILYQIKSFTTFTHFITHTFYSRTYLTSSKIMGFSGLNDVPVPLYPNADSLPLEVLEFWGRDYMLPNVEHSKGTMALKNIECMIVSMKLMLTNLHYFENAYHAHTGLAIDFCWNVPEITIYLNEVESHLGANANGALCDIFSQNTSIQYDTSDAVLCEDMMMGKLETCSIENALNLNPFYLL</sequence>
<protein>
    <submittedName>
        <fullName evidence="1">Polyhedrin</fullName>
    </submittedName>
</protein>
<organism evidence="1">
    <name type="scientific">Penaeus monodon nucleopolyhedrovirus</name>
    <dbReference type="NCBI Taxonomy" id="259389"/>
    <lineage>
        <taxon>Viruses</taxon>
        <taxon>Viruses incertae sedis</taxon>
        <taxon>Naldaviricetes</taxon>
        <taxon>Lefavirales</taxon>
        <taxon>Baculoviridae</taxon>
    </lineage>
</organism>
<feature type="non-terminal residue" evidence="1">
    <location>
        <position position="1"/>
    </location>
</feature>
<dbReference type="EMBL" id="JX091343">
    <property type="protein sequence ID" value="AFO62130.1"/>
    <property type="molecule type" value="Genomic_DNA"/>
</dbReference>
<proteinExistence type="predicted"/>
<accession>I7D0I1</accession>
<evidence type="ECO:0000313" key="1">
    <source>
        <dbReference type="EMBL" id="AFO62130.1"/>
    </source>
</evidence>